<protein>
    <submittedName>
        <fullName evidence="3">Uncharacterized SAM-binding protein YcdF (DUF218 family)</fullName>
    </submittedName>
</protein>
<dbReference type="EMBL" id="JAGGKP010000001">
    <property type="protein sequence ID" value="MBP1935945.1"/>
    <property type="molecule type" value="Genomic_DNA"/>
</dbReference>
<dbReference type="Pfam" id="PF02698">
    <property type="entry name" value="DUF218"/>
    <property type="match status" value="1"/>
</dbReference>
<accession>A0ABS4H096</accession>
<name>A0ABS4H096_9BACL</name>
<reference evidence="3 4" key="1">
    <citation type="submission" date="2021-03" db="EMBL/GenBank/DDBJ databases">
        <title>Genomic Encyclopedia of Type Strains, Phase IV (KMG-IV): sequencing the most valuable type-strain genomes for metagenomic binning, comparative biology and taxonomic classification.</title>
        <authorList>
            <person name="Goeker M."/>
        </authorList>
    </citation>
    <scope>NUCLEOTIDE SEQUENCE [LARGE SCALE GENOMIC DNA]</scope>
    <source>
        <strain evidence="3 4">DSM 23491</strain>
    </source>
</reference>
<gene>
    <name evidence="3" type="ORF">J2Z20_000806</name>
</gene>
<dbReference type="InterPro" id="IPR003848">
    <property type="entry name" value="DUF218"/>
</dbReference>
<feature type="transmembrane region" description="Helical" evidence="1">
    <location>
        <begin position="21"/>
        <end position="40"/>
    </location>
</feature>
<proteinExistence type="predicted"/>
<feature type="domain" description="DUF218" evidence="2">
    <location>
        <begin position="51"/>
        <end position="193"/>
    </location>
</feature>
<keyword evidence="1" id="KW-1133">Transmembrane helix</keyword>
<comment type="caution">
    <text evidence="3">The sequence shown here is derived from an EMBL/GenBank/DDBJ whole genome shotgun (WGS) entry which is preliminary data.</text>
</comment>
<evidence type="ECO:0000259" key="2">
    <source>
        <dbReference type="Pfam" id="PF02698"/>
    </source>
</evidence>
<organism evidence="3 4">
    <name type="scientific">Paenibacillus sediminis</name>
    <dbReference type="NCBI Taxonomy" id="664909"/>
    <lineage>
        <taxon>Bacteria</taxon>
        <taxon>Bacillati</taxon>
        <taxon>Bacillota</taxon>
        <taxon>Bacilli</taxon>
        <taxon>Bacillales</taxon>
        <taxon>Paenibacillaceae</taxon>
        <taxon>Paenibacillus</taxon>
    </lineage>
</organism>
<dbReference type="InterPro" id="IPR014729">
    <property type="entry name" value="Rossmann-like_a/b/a_fold"/>
</dbReference>
<evidence type="ECO:0000313" key="3">
    <source>
        <dbReference type="EMBL" id="MBP1935945.1"/>
    </source>
</evidence>
<dbReference type="Gene3D" id="3.40.50.620">
    <property type="entry name" value="HUPs"/>
    <property type="match status" value="1"/>
</dbReference>
<dbReference type="PANTHER" id="PTHR30336:SF4">
    <property type="entry name" value="ENVELOPE BIOGENESIS FACTOR ELYC"/>
    <property type="match status" value="1"/>
</dbReference>
<evidence type="ECO:0000313" key="4">
    <source>
        <dbReference type="Proteomes" id="UP001519273"/>
    </source>
</evidence>
<sequence>MTLRRIDLRKYHVFRRVLAAAILFIGASFLIIELLVISQFNANDQDISDVDYVVVLGARVKGTQLSLILKQRLDTALSYARINKDIPIIVSGGKGPGEDIAEATAMRDYLIRNGISKDRIILESQSTSTKENLLFSKRIIDEKGILKPRILIVTSDFHMFRAKMLAKKIGFIPYGISSQTPAYYKMIFMTREYFAMIKAIM</sequence>
<dbReference type="Proteomes" id="UP001519273">
    <property type="component" value="Unassembled WGS sequence"/>
</dbReference>
<dbReference type="InterPro" id="IPR051599">
    <property type="entry name" value="Cell_Envelope_Assoc"/>
</dbReference>
<keyword evidence="4" id="KW-1185">Reference proteome</keyword>
<dbReference type="CDD" id="cd06259">
    <property type="entry name" value="YdcF-like"/>
    <property type="match status" value="1"/>
</dbReference>
<keyword evidence="1" id="KW-0812">Transmembrane</keyword>
<dbReference type="RefSeq" id="WP_209845642.1">
    <property type="nucleotide sequence ID" value="NZ_CBCRVE010000001.1"/>
</dbReference>
<dbReference type="PANTHER" id="PTHR30336">
    <property type="entry name" value="INNER MEMBRANE PROTEIN, PROBABLE PERMEASE"/>
    <property type="match status" value="1"/>
</dbReference>
<keyword evidence="1" id="KW-0472">Membrane</keyword>
<evidence type="ECO:0000256" key="1">
    <source>
        <dbReference type="SAM" id="Phobius"/>
    </source>
</evidence>